<accession>A0AA88TXY1</accession>
<dbReference type="Pfam" id="PF02458">
    <property type="entry name" value="Transferase"/>
    <property type="match status" value="1"/>
</dbReference>
<organism evidence="4 5">
    <name type="scientific">Escallonia herrerae</name>
    <dbReference type="NCBI Taxonomy" id="1293975"/>
    <lineage>
        <taxon>Eukaryota</taxon>
        <taxon>Viridiplantae</taxon>
        <taxon>Streptophyta</taxon>
        <taxon>Embryophyta</taxon>
        <taxon>Tracheophyta</taxon>
        <taxon>Spermatophyta</taxon>
        <taxon>Magnoliopsida</taxon>
        <taxon>eudicotyledons</taxon>
        <taxon>Gunneridae</taxon>
        <taxon>Pentapetalae</taxon>
        <taxon>asterids</taxon>
        <taxon>campanulids</taxon>
        <taxon>Escalloniales</taxon>
        <taxon>Escalloniaceae</taxon>
        <taxon>Escallonia</taxon>
    </lineage>
</organism>
<evidence type="ECO:0000256" key="3">
    <source>
        <dbReference type="ARBA" id="ARBA00023315"/>
    </source>
</evidence>
<keyword evidence="2" id="KW-0808">Transferase</keyword>
<evidence type="ECO:0008006" key="6">
    <source>
        <dbReference type="Google" id="ProtNLM"/>
    </source>
</evidence>
<dbReference type="AlphaFoldDB" id="A0AA88TXY1"/>
<comment type="similarity">
    <text evidence="1">Belongs to the plant acyltransferase family.</text>
</comment>
<reference evidence="4" key="1">
    <citation type="submission" date="2022-12" db="EMBL/GenBank/DDBJ databases">
        <title>Draft genome assemblies for two species of Escallonia (Escalloniales).</title>
        <authorList>
            <person name="Chanderbali A."/>
            <person name="Dervinis C."/>
            <person name="Anghel I."/>
            <person name="Soltis D."/>
            <person name="Soltis P."/>
            <person name="Zapata F."/>
        </authorList>
    </citation>
    <scope>NUCLEOTIDE SEQUENCE</scope>
    <source>
        <strain evidence="4">UCBG64.0493</strain>
        <tissue evidence="4">Leaf</tissue>
    </source>
</reference>
<dbReference type="PANTHER" id="PTHR31623:SF110">
    <property type="entry name" value="VINORINE SYNTHASE-LIKE"/>
    <property type="match status" value="1"/>
</dbReference>
<dbReference type="PANTHER" id="PTHR31623">
    <property type="entry name" value="F21J9.9"/>
    <property type="match status" value="1"/>
</dbReference>
<dbReference type="GO" id="GO:0016746">
    <property type="term" value="F:acyltransferase activity"/>
    <property type="evidence" value="ECO:0007669"/>
    <property type="project" value="UniProtKB-KW"/>
</dbReference>
<evidence type="ECO:0000256" key="1">
    <source>
        <dbReference type="ARBA" id="ARBA00009861"/>
    </source>
</evidence>
<keyword evidence="5" id="KW-1185">Reference proteome</keyword>
<dbReference type="EMBL" id="JAVXUP010005593">
    <property type="protein sequence ID" value="KAK2965053.1"/>
    <property type="molecule type" value="Genomic_DNA"/>
</dbReference>
<gene>
    <name evidence="4" type="ORF">RJ639_029532</name>
</gene>
<dbReference type="Gene3D" id="3.30.559.10">
    <property type="entry name" value="Chloramphenicol acetyltransferase-like domain"/>
    <property type="match status" value="1"/>
</dbReference>
<feature type="non-terminal residue" evidence="4">
    <location>
        <position position="1"/>
    </location>
</feature>
<evidence type="ECO:0000256" key="2">
    <source>
        <dbReference type="ARBA" id="ARBA00022679"/>
    </source>
</evidence>
<dbReference type="Proteomes" id="UP001188597">
    <property type="component" value="Unassembled WGS sequence"/>
</dbReference>
<keyword evidence="3" id="KW-0012">Acyltransferase</keyword>
<dbReference type="InterPro" id="IPR023213">
    <property type="entry name" value="CAT-like_dom_sf"/>
</dbReference>
<comment type="caution">
    <text evidence="4">The sequence shown here is derived from an EMBL/GenBank/DDBJ whole genome shotgun (WGS) entry which is preliminary data.</text>
</comment>
<evidence type="ECO:0000313" key="4">
    <source>
        <dbReference type="EMBL" id="KAK2965053.1"/>
    </source>
</evidence>
<protein>
    <recommendedName>
        <fullName evidence="6">BAHD acyltransferase</fullName>
    </recommendedName>
</protein>
<sequence length="148" mass="16690">NSLKHRKEDINLDELGTHLRIEEDLRKEEKSKSDSEKGFLKVSERLKEMGEVYSNPEADYFAVTSVCNASFYEADFGWGKQIWSCIGNGSANTPVFANLTILVDTKSGDGVEARVTLSEEDMVVFERDPPLFRFLGPFSSRDCSLIIK</sequence>
<name>A0AA88TXY1_9ASTE</name>
<evidence type="ECO:0000313" key="5">
    <source>
        <dbReference type="Proteomes" id="UP001188597"/>
    </source>
</evidence>
<proteinExistence type="inferred from homology"/>